<reference evidence="1 2" key="1">
    <citation type="journal article" date="2021" name="BMC Genomics">
        <title>Datura genome reveals duplications of psychoactive alkaloid biosynthetic genes and high mutation rate following tissue culture.</title>
        <authorList>
            <person name="Rajewski A."/>
            <person name="Carter-House D."/>
            <person name="Stajich J."/>
            <person name="Litt A."/>
        </authorList>
    </citation>
    <scope>NUCLEOTIDE SEQUENCE [LARGE SCALE GENOMIC DNA]</scope>
    <source>
        <strain evidence="1">AR-01</strain>
    </source>
</reference>
<keyword evidence="2" id="KW-1185">Reference proteome</keyword>
<accession>A0ABS8SAU5</accession>
<comment type="caution">
    <text evidence="1">The sequence shown here is derived from an EMBL/GenBank/DDBJ whole genome shotgun (WGS) entry which is preliminary data.</text>
</comment>
<protein>
    <submittedName>
        <fullName evidence="1">Uncharacterized protein</fullName>
    </submittedName>
</protein>
<dbReference type="Proteomes" id="UP000823775">
    <property type="component" value="Unassembled WGS sequence"/>
</dbReference>
<evidence type="ECO:0000313" key="1">
    <source>
        <dbReference type="EMBL" id="MCD7455940.1"/>
    </source>
</evidence>
<name>A0ABS8SAU5_DATST</name>
<gene>
    <name evidence="1" type="ORF">HAX54_030227</name>
</gene>
<organism evidence="1 2">
    <name type="scientific">Datura stramonium</name>
    <name type="common">Jimsonweed</name>
    <name type="synonym">Common thornapple</name>
    <dbReference type="NCBI Taxonomy" id="4076"/>
    <lineage>
        <taxon>Eukaryota</taxon>
        <taxon>Viridiplantae</taxon>
        <taxon>Streptophyta</taxon>
        <taxon>Embryophyta</taxon>
        <taxon>Tracheophyta</taxon>
        <taxon>Spermatophyta</taxon>
        <taxon>Magnoliopsida</taxon>
        <taxon>eudicotyledons</taxon>
        <taxon>Gunneridae</taxon>
        <taxon>Pentapetalae</taxon>
        <taxon>asterids</taxon>
        <taxon>lamiids</taxon>
        <taxon>Solanales</taxon>
        <taxon>Solanaceae</taxon>
        <taxon>Solanoideae</taxon>
        <taxon>Datureae</taxon>
        <taxon>Datura</taxon>
    </lineage>
</organism>
<proteinExistence type="predicted"/>
<evidence type="ECO:0000313" key="2">
    <source>
        <dbReference type="Proteomes" id="UP000823775"/>
    </source>
</evidence>
<dbReference type="EMBL" id="JACEIK010000378">
    <property type="protein sequence ID" value="MCD7455940.1"/>
    <property type="molecule type" value="Genomic_DNA"/>
</dbReference>
<sequence length="86" mass="9927">MEEYIDLAGLDLGMAMVSTTWKTASTKGTLLKACFAAIMYEVWCERNSRIFQNNRTNKERMAHDIKTSICIRVWDNKKLFDVVCSL</sequence>